<evidence type="ECO:0000256" key="2">
    <source>
        <dbReference type="ARBA" id="ARBA00034247"/>
    </source>
</evidence>
<dbReference type="Proteomes" id="UP000288587">
    <property type="component" value="Unassembled WGS sequence"/>
</dbReference>
<dbReference type="SUPFAM" id="SSF55073">
    <property type="entry name" value="Nucleotide cyclase"/>
    <property type="match status" value="1"/>
</dbReference>
<dbReference type="Gene3D" id="1.25.40.10">
    <property type="entry name" value="Tetratricopeptide repeat domain"/>
    <property type="match status" value="1"/>
</dbReference>
<dbReference type="SMART" id="SM00028">
    <property type="entry name" value="TPR"/>
    <property type="match status" value="3"/>
</dbReference>
<dbReference type="SMART" id="SM00267">
    <property type="entry name" value="GGDEF"/>
    <property type="match status" value="1"/>
</dbReference>
<dbReference type="OrthoDB" id="23692at2"/>
<comment type="catalytic activity">
    <reaction evidence="2">
        <text>2 GTP = 3',3'-c-di-GMP + 2 diphosphate</text>
        <dbReference type="Rhea" id="RHEA:24898"/>
        <dbReference type="ChEBI" id="CHEBI:33019"/>
        <dbReference type="ChEBI" id="CHEBI:37565"/>
        <dbReference type="ChEBI" id="CHEBI:58805"/>
        <dbReference type="EC" id="2.7.7.65"/>
    </reaction>
</comment>
<dbReference type="SUPFAM" id="SSF48452">
    <property type="entry name" value="TPR-like"/>
    <property type="match status" value="1"/>
</dbReference>
<dbReference type="Pfam" id="PF00990">
    <property type="entry name" value="GGDEF"/>
    <property type="match status" value="1"/>
</dbReference>
<dbReference type="InterPro" id="IPR019734">
    <property type="entry name" value="TPR_rpt"/>
</dbReference>
<dbReference type="PANTHER" id="PTHR45138:SF9">
    <property type="entry name" value="DIGUANYLATE CYCLASE DGCM-RELATED"/>
    <property type="match status" value="1"/>
</dbReference>
<evidence type="ECO:0000313" key="6">
    <source>
        <dbReference type="Proteomes" id="UP000288587"/>
    </source>
</evidence>
<dbReference type="NCBIfam" id="TIGR00254">
    <property type="entry name" value="GGDEF"/>
    <property type="match status" value="1"/>
</dbReference>
<dbReference type="GO" id="GO:1902201">
    <property type="term" value="P:negative regulation of bacterial-type flagellum-dependent cell motility"/>
    <property type="evidence" value="ECO:0007669"/>
    <property type="project" value="TreeGrafter"/>
</dbReference>
<feature type="domain" description="GGDEF" evidence="4">
    <location>
        <begin position="423"/>
        <end position="556"/>
    </location>
</feature>
<reference evidence="5 6" key="1">
    <citation type="submission" date="2019-01" db="EMBL/GenBank/DDBJ databases">
        <authorList>
            <person name="Chen W.-M."/>
        </authorList>
    </citation>
    <scope>NUCLEOTIDE SEQUENCE [LARGE SCALE GENOMIC DNA]</scope>
    <source>
        <strain evidence="5 6">CCP-18</strain>
    </source>
</reference>
<evidence type="ECO:0000256" key="1">
    <source>
        <dbReference type="ARBA" id="ARBA00012528"/>
    </source>
</evidence>
<dbReference type="InterPro" id="IPR043128">
    <property type="entry name" value="Rev_trsase/Diguanyl_cyclase"/>
</dbReference>
<protein>
    <recommendedName>
        <fullName evidence="1">diguanylate cyclase</fullName>
        <ecNumber evidence="1">2.7.7.65</ecNumber>
    </recommendedName>
</protein>
<feature type="coiled-coil region" evidence="3">
    <location>
        <begin position="353"/>
        <end position="394"/>
    </location>
</feature>
<dbReference type="EMBL" id="SACM01000001">
    <property type="protein sequence ID" value="RVT88448.1"/>
    <property type="molecule type" value="Genomic_DNA"/>
</dbReference>
<dbReference type="InterPro" id="IPR050469">
    <property type="entry name" value="Diguanylate_Cyclase"/>
</dbReference>
<dbReference type="GO" id="GO:0052621">
    <property type="term" value="F:diguanylate cyclase activity"/>
    <property type="evidence" value="ECO:0007669"/>
    <property type="project" value="UniProtKB-EC"/>
</dbReference>
<dbReference type="GO" id="GO:0043709">
    <property type="term" value="P:cell adhesion involved in single-species biofilm formation"/>
    <property type="evidence" value="ECO:0007669"/>
    <property type="project" value="TreeGrafter"/>
</dbReference>
<dbReference type="EC" id="2.7.7.65" evidence="1"/>
<dbReference type="Gene3D" id="3.30.70.270">
    <property type="match status" value="1"/>
</dbReference>
<dbReference type="GO" id="GO:0005886">
    <property type="term" value="C:plasma membrane"/>
    <property type="evidence" value="ECO:0007669"/>
    <property type="project" value="TreeGrafter"/>
</dbReference>
<dbReference type="CDD" id="cd01949">
    <property type="entry name" value="GGDEF"/>
    <property type="match status" value="1"/>
</dbReference>
<dbReference type="InterPro" id="IPR029787">
    <property type="entry name" value="Nucleotide_cyclase"/>
</dbReference>
<evidence type="ECO:0000256" key="3">
    <source>
        <dbReference type="SAM" id="Coils"/>
    </source>
</evidence>
<keyword evidence="6" id="KW-1185">Reference proteome</keyword>
<organism evidence="5 6">
    <name type="scientific">Inhella crocodyli</name>
    <dbReference type="NCBI Taxonomy" id="2499851"/>
    <lineage>
        <taxon>Bacteria</taxon>
        <taxon>Pseudomonadati</taxon>
        <taxon>Pseudomonadota</taxon>
        <taxon>Betaproteobacteria</taxon>
        <taxon>Burkholderiales</taxon>
        <taxon>Sphaerotilaceae</taxon>
        <taxon>Inhella</taxon>
    </lineage>
</organism>
<dbReference type="RefSeq" id="WP_127681632.1">
    <property type="nucleotide sequence ID" value="NZ_SACM01000001.1"/>
</dbReference>
<sequence length="556" mass="61640">MSEVGMSAEAPHAAWQEALARLRHDTRQADVDALVAAMPSREHEAERAAALLGLTRALPRVGRLAEAVRSGSEALHHFELLGDLPGLVDTRCALAVVYAHLELGREAMEHALGALDLARQLGDRERETWALLRMGNAYQALGDPVQARETTQQARELAQAMNLTELEFGCLNNQAHFTLDECEQLLRDGELERVPLVQALAQTLAQDAVLLAQREGHAYWQALALSNLIDALMLGDDWRRAEPLLMSLSELAERCGYATLRLELRLQHARVSAAQGHVDVALAQAEALLHDNDPAKARRLERRTLQVLYAVNKQHGRTDAALHHLERLLAADRRATRQAQALQIQALLIRQEVKSAMARAAHAQADAQAAQARARHLEMEKQRLQERLTRTEHDALEDLLTRLANRRHAETALPLLMQRTLNEPLALALLDIDHFKRVNDRFGHAVGDRVLREFANLVRQQVRGADLLARWGGEEFVLVLLGNGAQQALPIMERLREAVAQHPWGQAQEGLTLSTSIGFTLQPAGSPAPTWPVVMQRADQALYRAKAGGRNQVCSA</sequence>
<keyword evidence="3" id="KW-0175">Coiled coil</keyword>
<dbReference type="AlphaFoldDB" id="A0A3S2XX12"/>
<proteinExistence type="predicted"/>
<comment type="caution">
    <text evidence="5">The sequence shown here is derived from an EMBL/GenBank/DDBJ whole genome shotgun (WGS) entry which is preliminary data.</text>
</comment>
<name>A0A3S2XX12_9BURK</name>
<dbReference type="FunFam" id="3.30.70.270:FF:000001">
    <property type="entry name" value="Diguanylate cyclase domain protein"/>
    <property type="match status" value="1"/>
</dbReference>
<evidence type="ECO:0000313" key="5">
    <source>
        <dbReference type="EMBL" id="RVT88448.1"/>
    </source>
</evidence>
<evidence type="ECO:0000259" key="4">
    <source>
        <dbReference type="PROSITE" id="PS50887"/>
    </source>
</evidence>
<dbReference type="PANTHER" id="PTHR45138">
    <property type="entry name" value="REGULATORY COMPONENTS OF SENSORY TRANSDUCTION SYSTEM"/>
    <property type="match status" value="1"/>
</dbReference>
<dbReference type="InterPro" id="IPR011990">
    <property type="entry name" value="TPR-like_helical_dom_sf"/>
</dbReference>
<dbReference type="InterPro" id="IPR000160">
    <property type="entry name" value="GGDEF_dom"/>
</dbReference>
<accession>A0A3S2XX12</accession>
<gene>
    <name evidence="5" type="ORF">EOD73_05580</name>
</gene>
<dbReference type="PROSITE" id="PS50887">
    <property type="entry name" value="GGDEF"/>
    <property type="match status" value="1"/>
</dbReference>